<dbReference type="GeneID" id="43583341"/>
<dbReference type="AlphaFoldDB" id="A0A5E8C0G4"/>
<gene>
    <name evidence="1" type="ORF">SAPINGB_P004526</name>
</gene>
<organism evidence="1 2">
    <name type="scientific">Magnusiomyces paraingens</name>
    <dbReference type="NCBI Taxonomy" id="2606893"/>
    <lineage>
        <taxon>Eukaryota</taxon>
        <taxon>Fungi</taxon>
        <taxon>Dikarya</taxon>
        <taxon>Ascomycota</taxon>
        <taxon>Saccharomycotina</taxon>
        <taxon>Dipodascomycetes</taxon>
        <taxon>Dipodascales</taxon>
        <taxon>Dipodascaceae</taxon>
        <taxon>Magnusiomyces</taxon>
    </lineage>
</organism>
<name>A0A5E8C0G4_9ASCO</name>
<dbReference type="Proteomes" id="UP000398389">
    <property type="component" value="Unassembled WGS sequence"/>
</dbReference>
<protein>
    <submittedName>
        <fullName evidence="1">Uncharacterized protein</fullName>
    </submittedName>
</protein>
<keyword evidence="2" id="KW-1185">Reference proteome</keyword>
<accession>A0A5E8C0G4</accession>
<proteinExistence type="predicted"/>
<dbReference type="EMBL" id="CABVLU010000003">
    <property type="protein sequence ID" value="VVT55297.1"/>
    <property type="molecule type" value="Genomic_DNA"/>
</dbReference>
<dbReference type="RefSeq" id="XP_031855132.1">
    <property type="nucleotide sequence ID" value="XM_031999241.1"/>
</dbReference>
<reference evidence="1 2" key="1">
    <citation type="submission" date="2019-09" db="EMBL/GenBank/DDBJ databases">
        <authorList>
            <person name="Brejova B."/>
        </authorList>
    </citation>
    <scope>NUCLEOTIDE SEQUENCE [LARGE SCALE GENOMIC DNA]</scope>
</reference>
<sequence length="360" mass="41967">MKFILKQLVEFPELKRVKCDLEVLRVEDDLIEVHDTFTILQAYPKILESFELRFRKVENNGNYSSVILPRNNIKTLNCVTAFSLDTSGLISPILNYISFPNITTANVFLDFPNQNLLFDPLAMSLTTLSVIIGPTFEKGFLKCFASLKSLVNFEVNLSKSVMYNSGFARYFDIAEKFATSAEGISKEELVDNYTFSKFYNDDISKPFKLDYMNESVDDQYLLDLFHKIWIENPMEAVTDDTFTTLNRQFSSILFYECLFSLIFFSNISYLHLRAEYGFHASPWLYKLLMKPSSLRQVLMTKRAKPVSIPDVDYRLIENNFIFFDVKARRKLNYRMVYRNCYSGHNLEENKLTDPGFNGWV</sequence>
<evidence type="ECO:0000313" key="1">
    <source>
        <dbReference type="EMBL" id="VVT55297.1"/>
    </source>
</evidence>
<evidence type="ECO:0000313" key="2">
    <source>
        <dbReference type="Proteomes" id="UP000398389"/>
    </source>
</evidence>